<dbReference type="InterPro" id="IPR050509">
    <property type="entry name" value="CoA-transferase_III"/>
</dbReference>
<dbReference type="RefSeq" id="WP_040825338.1">
    <property type="nucleotide sequence ID" value="NZ_JBIAQY010000002.1"/>
</dbReference>
<name>A0ABW6RU12_9NOCA</name>
<comment type="caution">
    <text evidence="3">The sequence shown here is derived from an EMBL/GenBank/DDBJ whole genome shotgun (WGS) entry which is preliminary data.</text>
</comment>
<sequence length="397" mass="43186">MTRSLEGIRVIDAASLAAGPLVATYLGELGAEVIKIEPPGTGDAIRKWGAQKDGHGLMWKSVGRNKRTATLDMRQPAGQDLLRKLAATADVIILNTRPSTLERWGLSYETLSQDNPGLVMLHITGFGAGGPYSDRPGFGTLGEAMSGFAHTTGQQDGPPTLPSFMLADGVAALTGTYAVLAALRHRDTHDETGQLIDLNLIEPLARLIEQSVLTYDQLGIVQTRFGNKWDISAPRNTYRTKDDQWIAISGSAPTIAKRIFQAIGRPDLSDHPDFGDPQQRLKNADAVDAAVAEWVAERSLDEAMSVFEREEVAAAPVYDAPRLLADPHLQARNTYATVQDSDLGPMRLQAPVPRLSKTPAAIDHTGRALGEDNDFVYRDVLGLDEQEIEQLHRDNII</sequence>
<protein>
    <submittedName>
        <fullName evidence="3">CaiB/BaiF CoA transferase family protein</fullName>
    </submittedName>
</protein>
<dbReference type="Gene3D" id="3.30.1540.10">
    <property type="entry name" value="formyl-coa transferase, domain 3"/>
    <property type="match status" value="1"/>
</dbReference>
<evidence type="ECO:0000256" key="1">
    <source>
        <dbReference type="ARBA" id="ARBA00008383"/>
    </source>
</evidence>
<dbReference type="Proteomes" id="UP001601992">
    <property type="component" value="Unassembled WGS sequence"/>
</dbReference>
<organism evidence="3 4">
    <name type="scientific">Nocardia jiangxiensis</name>
    <dbReference type="NCBI Taxonomy" id="282685"/>
    <lineage>
        <taxon>Bacteria</taxon>
        <taxon>Bacillati</taxon>
        <taxon>Actinomycetota</taxon>
        <taxon>Actinomycetes</taxon>
        <taxon>Mycobacteriales</taxon>
        <taxon>Nocardiaceae</taxon>
        <taxon>Nocardia</taxon>
    </lineage>
</organism>
<dbReference type="PANTHER" id="PTHR48228:SF6">
    <property type="entry name" value="L-CARNITINE COA-TRANSFERASE"/>
    <property type="match status" value="1"/>
</dbReference>
<evidence type="ECO:0000313" key="4">
    <source>
        <dbReference type="Proteomes" id="UP001601992"/>
    </source>
</evidence>
<gene>
    <name evidence="3" type="ORF">ACFYXQ_06825</name>
</gene>
<reference evidence="3 4" key="1">
    <citation type="submission" date="2024-10" db="EMBL/GenBank/DDBJ databases">
        <title>The Natural Products Discovery Center: Release of the First 8490 Sequenced Strains for Exploring Actinobacteria Biosynthetic Diversity.</title>
        <authorList>
            <person name="Kalkreuter E."/>
            <person name="Kautsar S.A."/>
            <person name="Yang D."/>
            <person name="Bader C.D."/>
            <person name="Teijaro C.N."/>
            <person name="Fluegel L."/>
            <person name="Davis C.M."/>
            <person name="Simpson J.R."/>
            <person name="Lauterbach L."/>
            <person name="Steele A.D."/>
            <person name="Gui C."/>
            <person name="Meng S."/>
            <person name="Li G."/>
            <person name="Viehrig K."/>
            <person name="Ye F."/>
            <person name="Su P."/>
            <person name="Kiefer A.F."/>
            <person name="Nichols A."/>
            <person name="Cepeda A.J."/>
            <person name="Yan W."/>
            <person name="Fan B."/>
            <person name="Jiang Y."/>
            <person name="Adhikari A."/>
            <person name="Zheng C.-J."/>
            <person name="Schuster L."/>
            <person name="Cowan T.M."/>
            <person name="Smanski M.J."/>
            <person name="Chevrette M.G."/>
            <person name="De Carvalho L.P.S."/>
            <person name="Shen B."/>
        </authorList>
    </citation>
    <scope>NUCLEOTIDE SEQUENCE [LARGE SCALE GENOMIC DNA]</scope>
    <source>
        <strain evidence="3 4">NPDC002593</strain>
    </source>
</reference>
<dbReference type="InterPro" id="IPR044855">
    <property type="entry name" value="CoA-Trfase_III_dom3_sf"/>
</dbReference>
<proteinExistence type="inferred from homology"/>
<evidence type="ECO:0000256" key="2">
    <source>
        <dbReference type="ARBA" id="ARBA00022679"/>
    </source>
</evidence>
<accession>A0ABW6RU12</accession>
<keyword evidence="4" id="KW-1185">Reference proteome</keyword>
<dbReference type="Pfam" id="PF02515">
    <property type="entry name" value="CoA_transf_3"/>
    <property type="match status" value="1"/>
</dbReference>
<dbReference type="InterPro" id="IPR023606">
    <property type="entry name" value="CoA-Trfase_III_dom_1_sf"/>
</dbReference>
<comment type="similarity">
    <text evidence="1">Belongs to the CoA-transferase III family.</text>
</comment>
<dbReference type="PANTHER" id="PTHR48228">
    <property type="entry name" value="SUCCINYL-COA--D-CITRAMALATE COA-TRANSFERASE"/>
    <property type="match status" value="1"/>
</dbReference>
<dbReference type="GO" id="GO:0016740">
    <property type="term" value="F:transferase activity"/>
    <property type="evidence" value="ECO:0007669"/>
    <property type="project" value="UniProtKB-KW"/>
</dbReference>
<evidence type="ECO:0000313" key="3">
    <source>
        <dbReference type="EMBL" id="MFF3567481.1"/>
    </source>
</evidence>
<dbReference type="Gene3D" id="3.40.50.10540">
    <property type="entry name" value="Crotonobetainyl-coa:carnitine coa-transferase, domain 1"/>
    <property type="match status" value="1"/>
</dbReference>
<keyword evidence="2 3" id="KW-0808">Transferase</keyword>
<dbReference type="EMBL" id="JBIAQY010000002">
    <property type="protein sequence ID" value="MFF3567481.1"/>
    <property type="molecule type" value="Genomic_DNA"/>
</dbReference>
<dbReference type="SUPFAM" id="SSF89796">
    <property type="entry name" value="CoA-transferase family III (CaiB/BaiF)"/>
    <property type="match status" value="1"/>
</dbReference>
<dbReference type="InterPro" id="IPR003673">
    <property type="entry name" value="CoA-Trfase_fam_III"/>
</dbReference>